<evidence type="ECO:0000256" key="4">
    <source>
        <dbReference type="ARBA" id="ARBA00022989"/>
    </source>
</evidence>
<comment type="similarity">
    <text evidence="2">Belongs to the TMEM86 family.</text>
</comment>
<evidence type="ECO:0000256" key="5">
    <source>
        <dbReference type="ARBA" id="ARBA00023136"/>
    </source>
</evidence>
<organism evidence="10 11">
    <name type="scientific">Pinctada imbricata</name>
    <name type="common">Atlantic pearl-oyster</name>
    <name type="synonym">Pinctada martensii</name>
    <dbReference type="NCBI Taxonomy" id="66713"/>
    <lineage>
        <taxon>Eukaryota</taxon>
        <taxon>Metazoa</taxon>
        <taxon>Spiralia</taxon>
        <taxon>Lophotrochozoa</taxon>
        <taxon>Mollusca</taxon>
        <taxon>Bivalvia</taxon>
        <taxon>Autobranchia</taxon>
        <taxon>Pteriomorphia</taxon>
        <taxon>Pterioida</taxon>
        <taxon>Pterioidea</taxon>
        <taxon>Pteriidae</taxon>
        <taxon>Pinctada</taxon>
    </lineage>
</organism>
<keyword evidence="3 9" id="KW-0812">Transmembrane</keyword>
<evidence type="ECO:0000313" key="11">
    <source>
        <dbReference type="Proteomes" id="UP001186944"/>
    </source>
</evidence>
<feature type="transmembrane region" description="Helical" evidence="9">
    <location>
        <begin position="76"/>
        <end position="93"/>
    </location>
</feature>
<comment type="caution">
    <text evidence="10">The sequence shown here is derived from an EMBL/GenBank/DDBJ whole genome shotgun (WGS) entry which is preliminary data.</text>
</comment>
<sequence length="249" mass="27748">MNLKVFLLSFQLKSVGPKLVPFFKTVAIFFVLFGEDDKPGSIVYCIVKCLPVISLMLFVLLNGMNLAEYYRYSRRVLIGLVFSCVGDICLVWPEKYFELGILMFAIAQVSYARAFGWRPLKPYHGGAVFLVGSLIFLLLSPTLKGIILYLVAGYITLIGTMAWRAVARVELMDDLWTWTKLCGCGGALLFVISDVTIAVNKFAFRVPCEHQIIMLTYYAAQLGITLSVVDSPIDELLEISGNMQNGAVK</sequence>
<gene>
    <name evidence="10" type="ORF">FSP39_014223</name>
</gene>
<name>A0AA89C1S9_PINIB</name>
<feature type="transmembrane region" description="Helical" evidence="9">
    <location>
        <begin position="41"/>
        <end position="64"/>
    </location>
</feature>
<evidence type="ECO:0000313" key="10">
    <source>
        <dbReference type="EMBL" id="KAK3102826.1"/>
    </source>
</evidence>
<accession>A0AA89C1S9</accession>
<comment type="catalytic activity">
    <reaction evidence="8">
        <text>a 1-O-(1Z-alkenyl)-sn-glycero-3-phosphocholine + H2O = a 2,3-saturated aldehyde + sn-glycerol 3-phosphocholine</text>
        <dbReference type="Rhea" id="RHEA:22544"/>
        <dbReference type="ChEBI" id="CHEBI:15377"/>
        <dbReference type="ChEBI" id="CHEBI:16870"/>
        <dbReference type="ChEBI" id="CHEBI:73359"/>
        <dbReference type="ChEBI" id="CHEBI:77287"/>
        <dbReference type="EC" id="3.3.2.2"/>
    </reaction>
</comment>
<protein>
    <recommendedName>
        <fullName evidence="6">lysoplasmalogenase</fullName>
        <ecNumber evidence="6">3.3.2.2</ecNumber>
    </recommendedName>
</protein>
<keyword evidence="11" id="KW-1185">Reference proteome</keyword>
<dbReference type="GO" id="GO:0047408">
    <property type="term" value="F:alkenylglycerophosphocholine hydrolase activity"/>
    <property type="evidence" value="ECO:0007669"/>
    <property type="project" value="UniProtKB-EC"/>
</dbReference>
<keyword evidence="5 9" id="KW-0472">Membrane</keyword>
<dbReference type="EC" id="3.3.2.2" evidence="6"/>
<dbReference type="PANTHER" id="PTHR31885:SF6">
    <property type="entry name" value="GH04784P"/>
    <property type="match status" value="1"/>
</dbReference>
<feature type="transmembrane region" description="Helical" evidence="9">
    <location>
        <begin position="146"/>
        <end position="166"/>
    </location>
</feature>
<evidence type="ECO:0000256" key="3">
    <source>
        <dbReference type="ARBA" id="ARBA00022692"/>
    </source>
</evidence>
<evidence type="ECO:0000256" key="2">
    <source>
        <dbReference type="ARBA" id="ARBA00007375"/>
    </source>
</evidence>
<dbReference type="GO" id="GO:0016020">
    <property type="term" value="C:membrane"/>
    <property type="evidence" value="ECO:0007669"/>
    <property type="project" value="UniProtKB-SubCell"/>
</dbReference>
<evidence type="ECO:0000256" key="1">
    <source>
        <dbReference type="ARBA" id="ARBA00004141"/>
    </source>
</evidence>
<feature type="transmembrane region" description="Helical" evidence="9">
    <location>
        <begin position="178"/>
        <end position="199"/>
    </location>
</feature>
<dbReference type="PANTHER" id="PTHR31885">
    <property type="entry name" value="GH04784P"/>
    <property type="match status" value="1"/>
</dbReference>
<dbReference type="InterPro" id="IPR012506">
    <property type="entry name" value="TMEM86B-like"/>
</dbReference>
<dbReference type="Pfam" id="PF07947">
    <property type="entry name" value="YhhN"/>
    <property type="match status" value="1"/>
</dbReference>
<comment type="subcellular location">
    <subcellularLocation>
        <location evidence="1">Membrane</location>
        <topology evidence="1">Multi-pass membrane protein</topology>
    </subcellularLocation>
</comment>
<dbReference type="EMBL" id="VSWD01000005">
    <property type="protein sequence ID" value="KAK3102826.1"/>
    <property type="molecule type" value="Genomic_DNA"/>
</dbReference>
<reference evidence="10" key="1">
    <citation type="submission" date="2019-08" db="EMBL/GenBank/DDBJ databases">
        <title>The improved chromosome-level genome for the pearl oyster Pinctada fucata martensii using PacBio sequencing and Hi-C.</title>
        <authorList>
            <person name="Zheng Z."/>
        </authorList>
    </citation>
    <scope>NUCLEOTIDE SEQUENCE</scope>
    <source>
        <strain evidence="10">ZZ-2019</strain>
        <tissue evidence="10">Adductor muscle</tissue>
    </source>
</reference>
<evidence type="ECO:0000256" key="7">
    <source>
        <dbReference type="ARBA" id="ARBA00049458"/>
    </source>
</evidence>
<comment type="catalytic activity">
    <reaction evidence="7">
        <text>a 1-O-(1Z-alkenyl)-sn-glycero-3-phosphoethanolamine + H2O = a 2,3-saturated aldehyde + sn-glycero-3-phosphoethanolamine</text>
        <dbReference type="Rhea" id="RHEA:16905"/>
        <dbReference type="ChEBI" id="CHEBI:15377"/>
        <dbReference type="ChEBI" id="CHEBI:73359"/>
        <dbReference type="ChEBI" id="CHEBI:77288"/>
        <dbReference type="ChEBI" id="CHEBI:143890"/>
        <dbReference type="EC" id="3.3.2.2"/>
    </reaction>
</comment>
<feature type="transmembrane region" description="Helical" evidence="9">
    <location>
        <begin position="123"/>
        <end position="140"/>
    </location>
</feature>
<proteinExistence type="inferred from homology"/>
<evidence type="ECO:0000256" key="6">
    <source>
        <dbReference type="ARBA" id="ARBA00035673"/>
    </source>
</evidence>
<evidence type="ECO:0000256" key="9">
    <source>
        <dbReference type="SAM" id="Phobius"/>
    </source>
</evidence>
<keyword evidence="4 9" id="KW-1133">Transmembrane helix</keyword>
<evidence type="ECO:0000256" key="8">
    <source>
        <dbReference type="ARBA" id="ARBA00049560"/>
    </source>
</evidence>
<dbReference type="AlphaFoldDB" id="A0AA89C1S9"/>
<dbReference type="Proteomes" id="UP001186944">
    <property type="component" value="Unassembled WGS sequence"/>
</dbReference>